<sequence>MVGQSRKWMTLIATTWIQAFTGTNFDFSSYSSTLKSVLGISQLQLNYLSVASDMGKALGWCSGVSLQHFPLWVVMFMAAFMGLVGYGVQWLVIQEIIALPYFLVFLLCLLAGCSICWFNTICYVLCIQNFPTNRALAISLSISYGGLSAALYTLIAKSINPENDTIYLFLNALVPVFTSSLALIPILRQPPPQQLSADAVRRDSFIFLILNILAVITGLYLLLLNSASSTASRARILFTGSAVLLFLPLCLPGIVCARKWAYQAIQTGFHFDPLSFNLVDVDEIELQKDLIGKEQSSATNGSSYDVIDEGGCFRKLMEKDRLIMLGEEYPARLLVRKLDFWLYYVAYFCGGTIGLVYSNNLGQIAQSLGHYSQLNFIITIYSTCSFFGRLLSAAPEFLHDKMNFARTGWFAIAVLPTPIAFILLTASGSETALCASTGLIGLSSGFVFSAAVSITSELFGPNSAAINHNILITNIPLGSLLYGLLAALVYDDHAENLSQESLLGGASVCMGRQCYLQTFIWWACISLLGLISGSVLFLRTRHAYDRLERNRSLPQFS</sequence>
<name>A0ACC1YCA9_MELAZ</name>
<dbReference type="EMBL" id="CM051397">
    <property type="protein sequence ID" value="KAJ4721405.1"/>
    <property type="molecule type" value="Genomic_DNA"/>
</dbReference>
<evidence type="ECO:0000313" key="2">
    <source>
        <dbReference type="Proteomes" id="UP001164539"/>
    </source>
</evidence>
<protein>
    <submittedName>
        <fullName evidence="1">Protein NUCLEAR FUSION DEFECTIVE 4-like</fullName>
    </submittedName>
</protein>
<accession>A0ACC1YCA9</accession>
<dbReference type="Proteomes" id="UP001164539">
    <property type="component" value="Chromosome 4"/>
</dbReference>
<gene>
    <name evidence="1" type="ORF">OWV82_009092</name>
</gene>
<comment type="caution">
    <text evidence="1">The sequence shown here is derived from an EMBL/GenBank/DDBJ whole genome shotgun (WGS) entry which is preliminary data.</text>
</comment>
<organism evidence="1 2">
    <name type="scientific">Melia azedarach</name>
    <name type="common">Chinaberry tree</name>
    <dbReference type="NCBI Taxonomy" id="155640"/>
    <lineage>
        <taxon>Eukaryota</taxon>
        <taxon>Viridiplantae</taxon>
        <taxon>Streptophyta</taxon>
        <taxon>Embryophyta</taxon>
        <taxon>Tracheophyta</taxon>
        <taxon>Spermatophyta</taxon>
        <taxon>Magnoliopsida</taxon>
        <taxon>eudicotyledons</taxon>
        <taxon>Gunneridae</taxon>
        <taxon>Pentapetalae</taxon>
        <taxon>rosids</taxon>
        <taxon>malvids</taxon>
        <taxon>Sapindales</taxon>
        <taxon>Meliaceae</taxon>
        <taxon>Melia</taxon>
    </lineage>
</organism>
<evidence type="ECO:0000313" key="1">
    <source>
        <dbReference type="EMBL" id="KAJ4721405.1"/>
    </source>
</evidence>
<keyword evidence="2" id="KW-1185">Reference proteome</keyword>
<proteinExistence type="predicted"/>
<reference evidence="1 2" key="1">
    <citation type="journal article" date="2023" name="Science">
        <title>Complex scaffold remodeling in plant triterpene biosynthesis.</title>
        <authorList>
            <person name="De La Pena R."/>
            <person name="Hodgson H."/>
            <person name="Liu J.C."/>
            <person name="Stephenson M.J."/>
            <person name="Martin A.C."/>
            <person name="Owen C."/>
            <person name="Harkess A."/>
            <person name="Leebens-Mack J."/>
            <person name="Jimenez L.E."/>
            <person name="Osbourn A."/>
            <person name="Sattely E.S."/>
        </authorList>
    </citation>
    <scope>NUCLEOTIDE SEQUENCE [LARGE SCALE GENOMIC DNA]</scope>
    <source>
        <strain evidence="2">cv. JPN11</strain>
        <tissue evidence="1">Leaf</tissue>
    </source>
</reference>